<keyword evidence="1" id="KW-0472">Membrane</keyword>
<dbReference type="Proteomes" id="UP000198253">
    <property type="component" value="Chromosome I"/>
</dbReference>
<dbReference type="AlphaFoldDB" id="A0A1C4VTA3"/>
<feature type="transmembrane region" description="Helical" evidence="1">
    <location>
        <begin position="91"/>
        <end position="113"/>
    </location>
</feature>
<proteinExistence type="predicted"/>
<dbReference type="OrthoDB" id="3404929at2"/>
<feature type="transmembrane region" description="Helical" evidence="1">
    <location>
        <begin position="57"/>
        <end position="79"/>
    </location>
</feature>
<sequence length="121" mass="13063">MRTETDSRAGDARRVWPLTAIQLLLVAAYAYAAVAYLTTDADFFPEQSPPGWSWPAVVVVGIGFVPALLCLAVALPRLASTRLRAERSSPLGLAVASALTVLMLVVMATPPGWELFDWYVS</sequence>
<dbReference type="EMBL" id="LT607413">
    <property type="protein sequence ID" value="SCE87197.1"/>
    <property type="molecule type" value="Genomic_DNA"/>
</dbReference>
<dbReference type="InParanoid" id="A0A1C4VTA3"/>
<keyword evidence="3" id="KW-1185">Reference proteome</keyword>
<keyword evidence="1" id="KW-0812">Transmembrane</keyword>
<reference evidence="3" key="1">
    <citation type="submission" date="2016-06" db="EMBL/GenBank/DDBJ databases">
        <authorList>
            <person name="Varghese N."/>
            <person name="Submissions Spin"/>
        </authorList>
    </citation>
    <scope>NUCLEOTIDE SEQUENCE [LARGE SCALE GENOMIC DNA]</scope>
    <source>
        <strain evidence="3">DSM 43816</strain>
    </source>
</reference>
<dbReference type="RefSeq" id="WP_088981023.1">
    <property type="nucleotide sequence ID" value="NZ_LT607413.1"/>
</dbReference>
<evidence type="ECO:0000313" key="3">
    <source>
        <dbReference type="Proteomes" id="UP000198253"/>
    </source>
</evidence>
<evidence type="ECO:0000313" key="2">
    <source>
        <dbReference type="EMBL" id="SCE87197.1"/>
    </source>
</evidence>
<accession>A0A1C4VTA3</accession>
<evidence type="ECO:0000256" key="1">
    <source>
        <dbReference type="SAM" id="Phobius"/>
    </source>
</evidence>
<name>A0A1C4VTA3_MICEC</name>
<gene>
    <name evidence="2" type="ORF">GA0070618_1542</name>
</gene>
<protein>
    <submittedName>
        <fullName evidence="2">Uncharacterized protein</fullName>
    </submittedName>
</protein>
<organism evidence="2 3">
    <name type="scientific">Micromonospora echinospora</name>
    <name type="common">Micromonospora purpurea</name>
    <dbReference type="NCBI Taxonomy" id="1877"/>
    <lineage>
        <taxon>Bacteria</taxon>
        <taxon>Bacillati</taxon>
        <taxon>Actinomycetota</taxon>
        <taxon>Actinomycetes</taxon>
        <taxon>Micromonosporales</taxon>
        <taxon>Micromonosporaceae</taxon>
        <taxon>Micromonospora</taxon>
    </lineage>
</organism>
<keyword evidence="1" id="KW-1133">Transmembrane helix</keyword>
<feature type="transmembrane region" description="Helical" evidence="1">
    <location>
        <begin position="15"/>
        <end position="37"/>
    </location>
</feature>